<accession>A0A9D4QFB5</accession>
<dbReference type="EMBL" id="JABSTV010001246">
    <property type="protein sequence ID" value="KAH7976725.1"/>
    <property type="molecule type" value="Genomic_DNA"/>
</dbReference>
<evidence type="ECO:0000256" key="1">
    <source>
        <dbReference type="SAM" id="MobiDB-lite"/>
    </source>
</evidence>
<name>A0A9D4QFB5_RHISA</name>
<dbReference type="AlphaFoldDB" id="A0A9D4QFB5"/>
<feature type="compositionally biased region" description="Low complexity" evidence="1">
    <location>
        <begin position="117"/>
        <end position="128"/>
    </location>
</feature>
<evidence type="ECO:0000313" key="2">
    <source>
        <dbReference type="EMBL" id="KAH7976725.1"/>
    </source>
</evidence>
<organism evidence="2 3">
    <name type="scientific">Rhipicephalus sanguineus</name>
    <name type="common">Brown dog tick</name>
    <name type="synonym">Ixodes sanguineus</name>
    <dbReference type="NCBI Taxonomy" id="34632"/>
    <lineage>
        <taxon>Eukaryota</taxon>
        <taxon>Metazoa</taxon>
        <taxon>Ecdysozoa</taxon>
        <taxon>Arthropoda</taxon>
        <taxon>Chelicerata</taxon>
        <taxon>Arachnida</taxon>
        <taxon>Acari</taxon>
        <taxon>Parasitiformes</taxon>
        <taxon>Ixodida</taxon>
        <taxon>Ixodoidea</taxon>
        <taxon>Ixodidae</taxon>
        <taxon>Rhipicephalinae</taxon>
        <taxon>Rhipicephalus</taxon>
        <taxon>Rhipicephalus</taxon>
    </lineage>
</organism>
<feature type="region of interest" description="Disordered" evidence="1">
    <location>
        <begin position="105"/>
        <end position="141"/>
    </location>
</feature>
<protein>
    <submittedName>
        <fullName evidence="2">Uncharacterized protein</fullName>
    </submittedName>
</protein>
<proteinExistence type="predicted"/>
<gene>
    <name evidence="2" type="ORF">HPB52_018687</name>
</gene>
<sequence length="230" mass="24146">MRPRLCLPVPPFHPAYRRAWFMQLDAILALNSITAQRLTRVVMLHAVMVELCNLAAASTSSTQPYDDLCAAKLACCGKTQRPLRASRVFLASPLFPRAVPTGPLPSLAQDLTPPATPSSTSRPANSASITTPDHPPDEVKDVPVAMNQSTERSVFSAPSARGPSGVPAICTSSPTCTAHDTCDMLGSTTATSLHALESAIATDIVSPAISLPVREASPSTASNQPDFSSA</sequence>
<evidence type="ECO:0000313" key="3">
    <source>
        <dbReference type="Proteomes" id="UP000821837"/>
    </source>
</evidence>
<dbReference type="Proteomes" id="UP000821837">
    <property type="component" value="Chromosome 10"/>
</dbReference>
<keyword evidence="3" id="KW-1185">Reference proteome</keyword>
<reference evidence="2" key="1">
    <citation type="journal article" date="2020" name="Cell">
        <title>Large-Scale Comparative Analyses of Tick Genomes Elucidate Their Genetic Diversity and Vector Capacities.</title>
        <authorList>
            <consortium name="Tick Genome and Microbiome Consortium (TIGMIC)"/>
            <person name="Jia N."/>
            <person name="Wang J."/>
            <person name="Shi W."/>
            <person name="Du L."/>
            <person name="Sun Y."/>
            <person name="Zhan W."/>
            <person name="Jiang J.F."/>
            <person name="Wang Q."/>
            <person name="Zhang B."/>
            <person name="Ji P."/>
            <person name="Bell-Sakyi L."/>
            <person name="Cui X.M."/>
            <person name="Yuan T.T."/>
            <person name="Jiang B.G."/>
            <person name="Yang W.F."/>
            <person name="Lam T.T."/>
            <person name="Chang Q.C."/>
            <person name="Ding S.J."/>
            <person name="Wang X.J."/>
            <person name="Zhu J.G."/>
            <person name="Ruan X.D."/>
            <person name="Zhao L."/>
            <person name="Wei J.T."/>
            <person name="Ye R.Z."/>
            <person name="Que T.C."/>
            <person name="Du C.H."/>
            <person name="Zhou Y.H."/>
            <person name="Cheng J.X."/>
            <person name="Dai P.F."/>
            <person name="Guo W.B."/>
            <person name="Han X.H."/>
            <person name="Huang E.J."/>
            <person name="Li L.F."/>
            <person name="Wei W."/>
            <person name="Gao Y.C."/>
            <person name="Liu J.Z."/>
            <person name="Shao H.Z."/>
            <person name="Wang X."/>
            <person name="Wang C.C."/>
            <person name="Yang T.C."/>
            <person name="Huo Q.B."/>
            <person name="Li W."/>
            <person name="Chen H.Y."/>
            <person name="Chen S.E."/>
            <person name="Zhou L.G."/>
            <person name="Ni X.B."/>
            <person name="Tian J.H."/>
            <person name="Sheng Y."/>
            <person name="Liu T."/>
            <person name="Pan Y.S."/>
            <person name="Xia L.Y."/>
            <person name="Li J."/>
            <person name="Zhao F."/>
            <person name="Cao W.C."/>
        </authorList>
    </citation>
    <scope>NUCLEOTIDE SEQUENCE</scope>
    <source>
        <strain evidence="2">Rsan-2018</strain>
    </source>
</reference>
<comment type="caution">
    <text evidence="2">The sequence shown here is derived from an EMBL/GenBank/DDBJ whole genome shotgun (WGS) entry which is preliminary data.</text>
</comment>
<reference evidence="2" key="2">
    <citation type="submission" date="2021-09" db="EMBL/GenBank/DDBJ databases">
        <authorList>
            <person name="Jia N."/>
            <person name="Wang J."/>
            <person name="Shi W."/>
            <person name="Du L."/>
            <person name="Sun Y."/>
            <person name="Zhan W."/>
            <person name="Jiang J."/>
            <person name="Wang Q."/>
            <person name="Zhang B."/>
            <person name="Ji P."/>
            <person name="Sakyi L.B."/>
            <person name="Cui X."/>
            <person name="Yuan T."/>
            <person name="Jiang B."/>
            <person name="Yang W."/>
            <person name="Lam T.T.-Y."/>
            <person name="Chang Q."/>
            <person name="Ding S."/>
            <person name="Wang X."/>
            <person name="Zhu J."/>
            <person name="Ruan X."/>
            <person name="Zhao L."/>
            <person name="Wei J."/>
            <person name="Que T."/>
            <person name="Du C."/>
            <person name="Cheng J."/>
            <person name="Dai P."/>
            <person name="Han X."/>
            <person name="Huang E."/>
            <person name="Gao Y."/>
            <person name="Liu J."/>
            <person name="Shao H."/>
            <person name="Ye R."/>
            <person name="Li L."/>
            <person name="Wei W."/>
            <person name="Wang X."/>
            <person name="Wang C."/>
            <person name="Huo Q."/>
            <person name="Li W."/>
            <person name="Guo W."/>
            <person name="Chen H."/>
            <person name="Chen S."/>
            <person name="Zhou L."/>
            <person name="Zhou L."/>
            <person name="Ni X."/>
            <person name="Tian J."/>
            <person name="Zhou Y."/>
            <person name="Sheng Y."/>
            <person name="Liu T."/>
            <person name="Pan Y."/>
            <person name="Xia L."/>
            <person name="Li J."/>
            <person name="Zhao F."/>
            <person name="Cao W."/>
        </authorList>
    </citation>
    <scope>NUCLEOTIDE SEQUENCE</scope>
    <source>
        <strain evidence="2">Rsan-2018</strain>
        <tissue evidence="2">Larvae</tissue>
    </source>
</reference>